<proteinExistence type="predicted"/>
<dbReference type="Gene3D" id="2.70.98.70">
    <property type="match status" value="1"/>
</dbReference>
<dbReference type="RefSeq" id="WP_185120394.1">
    <property type="nucleotide sequence ID" value="NZ_JACJVQ010000011.1"/>
</dbReference>
<dbReference type="AlphaFoldDB" id="A0A841SS07"/>
<gene>
    <name evidence="1" type="ORF">H7B67_13615</name>
</gene>
<reference evidence="1 2" key="1">
    <citation type="submission" date="2020-08" db="EMBL/GenBank/DDBJ databases">
        <title>Cohnella phylogeny.</title>
        <authorList>
            <person name="Dunlap C."/>
        </authorList>
    </citation>
    <scope>NUCLEOTIDE SEQUENCE [LARGE SCALE GENOMIC DNA]</scope>
    <source>
        <strain evidence="1 2">DSM 25241</strain>
    </source>
</reference>
<organism evidence="1 2">
    <name type="scientific">Cohnella thailandensis</name>
    <dbReference type="NCBI Taxonomy" id="557557"/>
    <lineage>
        <taxon>Bacteria</taxon>
        <taxon>Bacillati</taxon>
        <taxon>Bacillota</taxon>
        <taxon>Bacilli</taxon>
        <taxon>Bacillales</taxon>
        <taxon>Paenibacillaceae</taxon>
        <taxon>Cohnella</taxon>
    </lineage>
</organism>
<dbReference type="SUPFAM" id="SSF48230">
    <property type="entry name" value="Chondroitin AC/alginate lyase"/>
    <property type="match status" value="1"/>
</dbReference>
<accession>A0A841SS07</accession>
<dbReference type="InterPro" id="IPR008929">
    <property type="entry name" value="Chondroitin_lyas"/>
</dbReference>
<dbReference type="Gene3D" id="1.50.10.100">
    <property type="entry name" value="Chondroitin AC/alginate lyase"/>
    <property type="match status" value="1"/>
</dbReference>
<comment type="caution">
    <text evidence="1">The sequence shown here is derived from an EMBL/GenBank/DDBJ whole genome shotgun (WGS) entry which is preliminary data.</text>
</comment>
<dbReference type="EMBL" id="JACJVQ010000011">
    <property type="protein sequence ID" value="MBB6635153.1"/>
    <property type="molecule type" value="Genomic_DNA"/>
</dbReference>
<keyword evidence="2" id="KW-1185">Reference proteome</keyword>
<dbReference type="PANTHER" id="PTHR38045:SF1">
    <property type="entry name" value="HEPARINASE II_III-LIKE PROTEIN"/>
    <property type="match status" value="1"/>
</dbReference>
<dbReference type="Proteomes" id="UP000535838">
    <property type="component" value="Unassembled WGS sequence"/>
</dbReference>
<sequence length="628" mass="70869">MREAEIAKEKQESTPGTLRQYVPEGEALRRALIESNVTGLALYGIKEDDREAYWRRLAASPDHKATIDEIREEFVRLEKAPTPDLPYSLFMLYRKQGTRREYESAYFERRRRLNTFALLALLEPERKEYGELLADAIWAICDEYTWSVPAHAPDSNARVHVDLFAAETGFTLSEIAVLLGDRLPPLIRERMSRELEERIFRPYLEGPGFHWETFTHNWSAVCAGSIASAAMLTMPSGDPRLAAVIGRAIGSVECYLEGFGEDGACLEGINYWIYGFGYYCYFADLLYRRTGGKADLFAPEKVRRIATFPQKSYLAGDLAVNFSDSSARKKLPLGLLHYLAERYPDAEVPPAELRAAYTEDHCSRWAPILRGFLWFDPAKGGSDWATADEYLEDAKWLVSRQRTGAGTFGFAAKGGHNDEPHNHNDIGQFILLAGRETFVSDLGSGEYTADYFGPRRYEYDCNGSQGHAVPIVNGAGQLPGRESAGTVLEAVCGEEEARFAIEMSSAYRQEALTSLVRSFVWRKAELPSLTLTDEYAFSAPPESVAERIVTRLSPQAESGSVLLRGEAGFALRIAYDPSELEARSERRTYRGHMGREETWHALDFVKKSREPNFKIELRFDFEKTEETN</sequence>
<dbReference type="PANTHER" id="PTHR38045">
    <property type="entry name" value="CHROMOSOME 1, WHOLE GENOME SHOTGUN SEQUENCE"/>
    <property type="match status" value="1"/>
</dbReference>
<evidence type="ECO:0000313" key="2">
    <source>
        <dbReference type="Proteomes" id="UP000535838"/>
    </source>
</evidence>
<name>A0A841SS07_9BACL</name>
<protein>
    <submittedName>
        <fullName evidence="1">Heparinase II/III family protein</fullName>
    </submittedName>
</protein>
<evidence type="ECO:0000313" key="1">
    <source>
        <dbReference type="EMBL" id="MBB6635153.1"/>
    </source>
</evidence>